<feature type="transmembrane region" description="Helical" evidence="4">
    <location>
        <begin position="64"/>
        <end position="88"/>
    </location>
</feature>
<keyword evidence="4" id="KW-0812">Transmembrane</keyword>
<protein>
    <submittedName>
        <fullName evidence="6">Histidine kinase</fullName>
    </submittedName>
</protein>
<feature type="transmembrane region" description="Helical" evidence="4">
    <location>
        <begin position="388"/>
        <end position="404"/>
    </location>
</feature>
<evidence type="ECO:0000256" key="4">
    <source>
        <dbReference type="SAM" id="Phobius"/>
    </source>
</evidence>
<evidence type="ECO:0000256" key="1">
    <source>
        <dbReference type="ARBA" id="ARBA00022679"/>
    </source>
</evidence>
<dbReference type="PANTHER" id="PTHR24421:SF63">
    <property type="entry name" value="SENSOR HISTIDINE KINASE DESK"/>
    <property type="match status" value="1"/>
</dbReference>
<evidence type="ECO:0000313" key="6">
    <source>
        <dbReference type="EMBL" id="MFF3665220.1"/>
    </source>
</evidence>
<feature type="transmembrane region" description="Helical" evidence="4">
    <location>
        <begin position="122"/>
        <end position="142"/>
    </location>
</feature>
<keyword evidence="1" id="KW-0808">Transferase</keyword>
<gene>
    <name evidence="6" type="ORF">ACFYXI_06460</name>
</gene>
<keyword evidence="4" id="KW-1133">Transmembrane helix</keyword>
<dbReference type="CDD" id="cd16917">
    <property type="entry name" value="HATPase_UhpB-NarQ-NarX-like"/>
    <property type="match status" value="1"/>
</dbReference>
<dbReference type="Gene3D" id="3.30.565.10">
    <property type="entry name" value="Histidine kinase-like ATPase, C-terminal domain"/>
    <property type="match status" value="1"/>
</dbReference>
<feature type="domain" description="Signal transduction histidine kinase subgroup 3 dimerisation and phosphoacceptor" evidence="5">
    <location>
        <begin position="520"/>
        <end position="585"/>
    </location>
</feature>
<accession>A0ABW6SN95</accession>
<feature type="transmembrane region" description="Helical" evidence="4">
    <location>
        <begin position="14"/>
        <end position="33"/>
    </location>
</feature>
<dbReference type="Gene3D" id="1.20.5.1930">
    <property type="match status" value="1"/>
</dbReference>
<feature type="transmembrane region" description="Helical" evidence="4">
    <location>
        <begin position="450"/>
        <end position="471"/>
    </location>
</feature>
<comment type="caution">
    <text evidence="6">The sequence shown here is derived from an EMBL/GenBank/DDBJ whole genome shotgun (WGS) entry which is preliminary data.</text>
</comment>
<dbReference type="EMBL" id="JBIASD010000003">
    <property type="protein sequence ID" value="MFF3665220.1"/>
    <property type="molecule type" value="Genomic_DNA"/>
</dbReference>
<sequence length="707" mass="72850">MRSFVAGTEPGPRLARLTVAVVFAGFASVYVLAADGVAEALLPLGVLVLQLGQVFPRWRRLRGPAALAAQAVLATVAVLVCGVSVGLFGLLAGSLLLVSAWPAAVLVVAGAALVQATRSADALAVIDSTIAPALAALVIYGLTRMAERVDEVAAARVRLALAAVAEERLRIATELNEGIGRGLDAIERGARRAMESAVDAGATGPTIGDVAATARRCLADARSAAADYRALSLAPEVAAARALLSAAGVETEVRIGHTEPLGSAGALLATVLRDAVTDVVRQGTARYCLIETVHRDGMVRLRVTNDGVRTAGAGVEGLDDVIDRMAAVSGALRIGLDPDGRFGVEAAIPATPPAPPPPDTAYGLSIALLGTVVAGFCVKALLLVPGDLVLPAAACLVVIAYLQLRSVRGRHPYALAAMALLAYAPLFVFGQDWLGVGGFLAGPLLLMFRWAVSLPLVAVVMASVATAAAAFGLPAGAVVNYTASTLVTGLVIHGLVGLARVVKELQDSREEPARAAIVQERLRAARDLHDLLGHNLAAILLKCELARRLADAAPERARAEIADVIVMAGRARADLRAASGDHREMSLEEEAESARSVLAAAGMEVRLSLGHGPLPAPAETVLATVLREAVTNVLRHSSARSCHIASEVSQGVVVLSVRNDGVRPDAGRGRPGSGIGNLTARLAALGGELTARVEDDGWFRVRAVLAP</sequence>
<feature type="transmembrane region" description="Helical" evidence="4">
    <location>
        <begin position="95"/>
        <end position="116"/>
    </location>
</feature>
<feature type="transmembrane region" description="Helical" evidence="4">
    <location>
        <begin position="361"/>
        <end position="382"/>
    </location>
</feature>
<feature type="transmembrane region" description="Helical" evidence="4">
    <location>
        <begin position="413"/>
        <end position="430"/>
    </location>
</feature>
<keyword evidence="2 6" id="KW-0418">Kinase</keyword>
<dbReference type="RefSeq" id="WP_387409226.1">
    <property type="nucleotide sequence ID" value="NZ_JBIASD010000003.1"/>
</dbReference>
<name>A0ABW6SN95_9ACTN</name>
<dbReference type="InterPro" id="IPR036890">
    <property type="entry name" value="HATPase_C_sf"/>
</dbReference>
<dbReference type="PANTHER" id="PTHR24421">
    <property type="entry name" value="NITRATE/NITRITE SENSOR PROTEIN NARX-RELATED"/>
    <property type="match status" value="1"/>
</dbReference>
<organism evidence="6 7">
    <name type="scientific">Microtetraspora malaysiensis</name>
    <dbReference type="NCBI Taxonomy" id="161358"/>
    <lineage>
        <taxon>Bacteria</taxon>
        <taxon>Bacillati</taxon>
        <taxon>Actinomycetota</taxon>
        <taxon>Actinomycetes</taxon>
        <taxon>Streptosporangiales</taxon>
        <taxon>Streptosporangiaceae</taxon>
        <taxon>Microtetraspora</taxon>
    </lineage>
</organism>
<proteinExistence type="predicted"/>
<keyword evidence="3" id="KW-0902">Two-component regulatory system</keyword>
<dbReference type="GO" id="GO:0016301">
    <property type="term" value="F:kinase activity"/>
    <property type="evidence" value="ECO:0007669"/>
    <property type="project" value="UniProtKB-KW"/>
</dbReference>
<dbReference type="Pfam" id="PF07730">
    <property type="entry name" value="HisKA_3"/>
    <property type="match status" value="1"/>
</dbReference>
<reference evidence="6 7" key="1">
    <citation type="submission" date="2024-10" db="EMBL/GenBank/DDBJ databases">
        <title>The Natural Products Discovery Center: Release of the First 8490 Sequenced Strains for Exploring Actinobacteria Biosynthetic Diversity.</title>
        <authorList>
            <person name="Kalkreuter E."/>
            <person name="Kautsar S.A."/>
            <person name="Yang D."/>
            <person name="Bader C.D."/>
            <person name="Teijaro C.N."/>
            <person name="Fluegel L."/>
            <person name="Davis C.M."/>
            <person name="Simpson J.R."/>
            <person name="Lauterbach L."/>
            <person name="Steele A.D."/>
            <person name="Gui C."/>
            <person name="Meng S."/>
            <person name="Li G."/>
            <person name="Viehrig K."/>
            <person name="Ye F."/>
            <person name="Su P."/>
            <person name="Kiefer A.F."/>
            <person name="Nichols A."/>
            <person name="Cepeda A.J."/>
            <person name="Yan W."/>
            <person name="Fan B."/>
            <person name="Jiang Y."/>
            <person name="Adhikari A."/>
            <person name="Zheng C.-J."/>
            <person name="Schuster L."/>
            <person name="Cowan T.M."/>
            <person name="Smanski M.J."/>
            <person name="Chevrette M.G."/>
            <person name="De Carvalho L.P.S."/>
            <person name="Shen B."/>
        </authorList>
    </citation>
    <scope>NUCLEOTIDE SEQUENCE [LARGE SCALE GENOMIC DNA]</scope>
    <source>
        <strain evidence="6 7">NPDC002173</strain>
    </source>
</reference>
<dbReference type="InterPro" id="IPR050482">
    <property type="entry name" value="Sensor_HK_TwoCompSys"/>
</dbReference>
<feature type="transmembrane region" description="Helical" evidence="4">
    <location>
        <begin position="478"/>
        <end position="499"/>
    </location>
</feature>
<keyword evidence="4" id="KW-0472">Membrane</keyword>
<evidence type="ECO:0000313" key="7">
    <source>
        <dbReference type="Proteomes" id="UP001602013"/>
    </source>
</evidence>
<evidence type="ECO:0000259" key="5">
    <source>
        <dbReference type="Pfam" id="PF07730"/>
    </source>
</evidence>
<evidence type="ECO:0000256" key="2">
    <source>
        <dbReference type="ARBA" id="ARBA00022777"/>
    </source>
</evidence>
<evidence type="ECO:0000256" key="3">
    <source>
        <dbReference type="ARBA" id="ARBA00023012"/>
    </source>
</evidence>
<keyword evidence="7" id="KW-1185">Reference proteome</keyword>
<dbReference type="SUPFAM" id="SSF55874">
    <property type="entry name" value="ATPase domain of HSP90 chaperone/DNA topoisomerase II/histidine kinase"/>
    <property type="match status" value="1"/>
</dbReference>
<dbReference type="InterPro" id="IPR011712">
    <property type="entry name" value="Sig_transdc_His_kin_sub3_dim/P"/>
</dbReference>
<dbReference type="Gene3D" id="6.10.250.2870">
    <property type="match status" value="1"/>
</dbReference>
<dbReference type="Proteomes" id="UP001602013">
    <property type="component" value="Unassembled WGS sequence"/>
</dbReference>